<evidence type="ECO:0000313" key="3">
    <source>
        <dbReference type="Proteomes" id="UP000642748"/>
    </source>
</evidence>
<reference evidence="2" key="1">
    <citation type="submission" date="2021-01" db="EMBL/GenBank/DDBJ databases">
        <title>Whole genome shotgun sequence of Rugosimonospora africana NBRC 104875.</title>
        <authorList>
            <person name="Komaki H."/>
            <person name="Tamura T."/>
        </authorList>
    </citation>
    <scope>NUCLEOTIDE SEQUENCE</scope>
    <source>
        <strain evidence="2">NBRC 104875</strain>
    </source>
</reference>
<comment type="caution">
    <text evidence="2">The sequence shown here is derived from an EMBL/GenBank/DDBJ whole genome shotgun (WGS) entry which is preliminary data.</text>
</comment>
<protein>
    <recommendedName>
        <fullName evidence="1">MftR C-terminal domain-containing protein</fullName>
    </recommendedName>
</protein>
<dbReference type="Pfam" id="PF17754">
    <property type="entry name" value="TetR_C_14"/>
    <property type="match status" value="1"/>
</dbReference>
<dbReference type="EMBL" id="BONZ01000061">
    <property type="protein sequence ID" value="GIH17993.1"/>
    <property type="molecule type" value="Genomic_DNA"/>
</dbReference>
<proteinExistence type="predicted"/>
<organism evidence="2 3">
    <name type="scientific">Rugosimonospora africana</name>
    <dbReference type="NCBI Taxonomy" id="556532"/>
    <lineage>
        <taxon>Bacteria</taxon>
        <taxon>Bacillati</taxon>
        <taxon>Actinomycetota</taxon>
        <taxon>Actinomycetes</taxon>
        <taxon>Micromonosporales</taxon>
        <taxon>Micromonosporaceae</taxon>
        <taxon>Rugosimonospora</taxon>
    </lineage>
</organism>
<keyword evidence="3" id="KW-1185">Reference proteome</keyword>
<gene>
    <name evidence="2" type="ORF">Raf01_61650</name>
</gene>
<sequence>MGLLKVFASFENLFRDFAATRTGTTPDARSARLFGAAVVAAFRVGLRTWIDSEAALDLPSLITDNVETLTQALLRS</sequence>
<accession>A0A8J3QY54</accession>
<feature type="domain" description="MftR C-terminal" evidence="1">
    <location>
        <begin position="7"/>
        <end position="72"/>
    </location>
</feature>
<dbReference type="Gene3D" id="1.10.357.10">
    <property type="entry name" value="Tetracycline Repressor, domain 2"/>
    <property type="match status" value="1"/>
</dbReference>
<dbReference type="InterPro" id="IPR041347">
    <property type="entry name" value="MftR_C"/>
</dbReference>
<name>A0A8J3QY54_9ACTN</name>
<evidence type="ECO:0000313" key="2">
    <source>
        <dbReference type="EMBL" id="GIH17993.1"/>
    </source>
</evidence>
<dbReference type="Proteomes" id="UP000642748">
    <property type="component" value="Unassembled WGS sequence"/>
</dbReference>
<evidence type="ECO:0000259" key="1">
    <source>
        <dbReference type="Pfam" id="PF17754"/>
    </source>
</evidence>
<dbReference type="AlphaFoldDB" id="A0A8J3QY54"/>